<organism evidence="3 4">
    <name type="scientific">Coprococcus ammoniilyticus</name>
    <dbReference type="NCBI Taxonomy" id="2981785"/>
    <lineage>
        <taxon>Bacteria</taxon>
        <taxon>Bacillati</taxon>
        <taxon>Bacillota</taxon>
        <taxon>Clostridia</taxon>
        <taxon>Lachnospirales</taxon>
        <taxon>Lachnospiraceae</taxon>
        <taxon>Coprococcus</taxon>
    </lineage>
</organism>
<dbReference type="Proteomes" id="UP001482186">
    <property type="component" value="Unassembled WGS sequence"/>
</dbReference>
<feature type="compositionally biased region" description="Acidic residues" evidence="1">
    <location>
        <begin position="481"/>
        <end position="518"/>
    </location>
</feature>
<name>A0ABV1ED99_9FIRM</name>
<evidence type="ECO:0000313" key="3">
    <source>
        <dbReference type="EMBL" id="MEQ2452536.1"/>
    </source>
</evidence>
<accession>A0ABV1ED99</accession>
<reference evidence="3 4" key="1">
    <citation type="submission" date="2024-04" db="EMBL/GenBank/DDBJ databases">
        <title>Human intestinal bacterial collection.</title>
        <authorList>
            <person name="Pauvert C."/>
            <person name="Hitch T.C.A."/>
            <person name="Clavel T."/>
        </authorList>
    </citation>
    <scope>NUCLEOTIDE SEQUENCE [LARGE SCALE GENOMIC DNA]</scope>
    <source>
        <strain evidence="3 4">CLA-AA-H141</strain>
    </source>
</reference>
<sequence>MQNKTKNNKERFRVYRKKMAACLLVGMLAVSTAVTGCGKKDIDYDVEGNGGSGSNADSGSLQGKYGIPESCDTEIATGDSGIQKIAIDAEEVIVPDTGDLYVASFKKKETTNDSKKETVEAVLDKDKGIYEYDYDKRTKEDIQTEIDMYEAEKKKGDSDMASYYDSWINDLKDELATAPDEYPAAGDYTGDTFIGSIGDTRFTVSTPSEKNGTTGYSLYLADDFLKYRPKDGASGCYSTSMDDYMQYSADESDSVDANTNQCTFSEDEARQMADDFLAKVGCTDVTLKNTSALCWVYYDDNGDNQSTDVDGYTFTYSRAINNQPTATVNAWNVDNIQQDNASIDIPKEECSISIDSKGINSASWSEYLEADGEPQATQILSYKDLLDKMNETVPEYYSKYTSHYKKIEFNGMELTYFLKAGDKEGTFEYIPAWILSQYEEYQDYTDKDSPTQMVVVDARDGSVIDLLELAKSLGTYYTYDDKDDSDTEDVDDTDTDTDTSSEDTSAEDTSAEDTSSEE</sequence>
<evidence type="ECO:0000256" key="2">
    <source>
        <dbReference type="SAM" id="SignalP"/>
    </source>
</evidence>
<feature type="region of interest" description="Disordered" evidence="1">
    <location>
        <begin position="478"/>
        <end position="518"/>
    </location>
</feature>
<feature type="chain" id="PRO_5045059610" evidence="2">
    <location>
        <begin position="36"/>
        <end position="518"/>
    </location>
</feature>
<protein>
    <submittedName>
        <fullName evidence="3">DUF6034 family protein</fullName>
    </submittedName>
</protein>
<evidence type="ECO:0000256" key="1">
    <source>
        <dbReference type="SAM" id="MobiDB-lite"/>
    </source>
</evidence>
<keyword evidence="2" id="KW-0732">Signal</keyword>
<gene>
    <name evidence="3" type="ORF">AAAT04_00545</name>
</gene>
<keyword evidence="4" id="KW-1185">Reference proteome</keyword>
<feature type="signal peptide" evidence="2">
    <location>
        <begin position="1"/>
        <end position="35"/>
    </location>
</feature>
<dbReference type="EMBL" id="JBBNFM010000001">
    <property type="protein sequence ID" value="MEQ2452536.1"/>
    <property type="molecule type" value="Genomic_DNA"/>
</dbReference>
<proteinExistence type="predicted"/>
<comment type="caution">
    <text evidence="3">The sequence shown here is derived from an EMBL/GenBank/DDBJ whole genome shotgun (WGS) entry which is preliminary data.</text>
</comment>
<evidence type="ECO:0000313" key="4">
    <source>
        <dbReference type="Proteomes" id="UP001482186"/>
    </source>
</evidence>
<dbReference type="RefSeq" id="WP_021944068.1">
    <property type="nucleotide sequence ID" value="NZ_JAOQJS010000004.1"/>
</dbReference>